<reference evidence="6 7" key="1">
    <citation type="submission" date="2016-03" db="EMBL/GenBank/DDBJ databases">
        <authorList>
            <person name="Ploux O."/>
        </authorList>
    </citation>
    <scope>NUCLEOTIDE SEQUENCE [LARGE SCALE GENOMIC DNA]</scope>
    <source>
        <strain evidence="6 7">UAMH 11012</strain>
    </source>
</reference>
<dbReference type="PIRSF" id="PIRSF001221">
    <property type="entry name" value="Amidase_fungi"/>
    <property type="match status" value="1"/>
</dbReference>
<dbReference type="InterPro" id="IPR023631">
    <property type="entry name" value="Amidase_dom"/>
</dbReference>
<dbReference type="PANTHER" id="PTHR46072">
    <property type="entry name" value="AMIDASE-RELATED-RELATED"/>
    <property type="match status" value="1"/>
</dbReference>
<evidence type="ECO:0000256" key="4">
    <source>
        <dbReference type="PIRSR" id="PIRSR001221-2"/>
    </source>
</evidence>
<evidence type="ECO:0000313" key="7">
    <source>
        <dbReference type="Proteomes" id="UP000184330"/>
    </source>
</evidence>
<organism evidence="6 7">
    <name type="scientific">Phialocephala subalpina</name>
    <dbReference type="NCBI Taxonomy" id="576137"/>
    <lineage>
        <taxon>Eukaryota</taxon>
        <taxon>Fungi</taxon>
        <taxon>Dikarya</taxon>
        <taxon>Ascomycota</taxon>
        <taxon>Pezizomycotina</taxon>
        <taxon>Leotiomycetes</taxon>
        <taxon>Helotiales</taxon>
        <taxon>Mollisiaceae</taxon>
        <taxon>Phialocephala</taxon>
        <taxon>Phialocephala fortinii species complex</taxon>
    </lineage>
</organism>
<dbReference type="SUPFAM" id="SSF75304">
    <property type="entry name" value="Amidase signature (AS) enzymes"/>
    <property type="match status" value="1"/>
</dbReference>
<protein>
    <submittedName>
        <fullName evidence="6">Probable fatty-acid amide hydrolase 1</fullName>
    </submittedName>
</protein>
<evidence type="ECO:0000256" key="3">
    <source>
        <dbReference type="PIRSR" id="PIRSR001221-1"/>
    </source>
</evidence>
<proteinExistence type="inferred from homology"/>
<accession>A0A1L7XZ00</accession>
<name>A0A1L7XZ00_9HELO</name>
<feature type="active site" description="Charge relay system" evidence="3">
    <location>
        <position position="211"/>
    </location>
</feature>
<dbReference type="AlphaFoldDB" id="A0A1L7XZ00"/>
<feature type="binding site" evidence="4">
    <location>
        <position position="211"/>
    </location>
    <ligand>
        <name>substrate</name>
    </ligand>
</feature>
<evidence type="ECO:0000256" key="2">
    <source>
        <dbReference type="ARBA" id="ARBA00022801"/>
    </source>
</evidence>
<evidence type="ECO:0000313" key="6">
    <source>
        <dbReference type="EMBL" id="CZR70247.1"/>
    </source>
</evidence>
<dbReference type="Proteomes" id="UP000184330">
    <property type="component" value="Unassembled WGS sequence"/>
</dbReference>
<keyword evidence="7" id="KW-1185">Reference proteome</keyword>
<feature type="active site" description="Acyl-ester intermediate" evidence="3">
    <location>
        <position position="235"/>
    </location>
</feature>
<keyword evidence="2 6" id="KW-0378">Hydrolase</keyword>
<feature type="active site" description="Charge relay system" evidence="3">
    <location>
        <position position="136"/>
    </location>
</feature>
<dbReference type="GO" id="GO:0016787">
    <property type="term" value="F:hydrolase activity"/>
    <property type="evidence" value="ECO:0007669"/>
    <property type="project" value="UniProtKB-KW"/>
</dbReference>
<dbReference type="InterPro" id="IPR036928">
    <property type="entry name" value="AS_sf"/>
</dbReference>
<sequence length="560" mass="61284">MSEFANDYRTLAAEKKLQRQNKIPKEWLLSSDKYHGFSNFLDVPTTCGILNAVEYKITSDYDATALLEQLKAGIWSVEQVTIAFCKRAAIAQQLCNCLTEIFFDEAIQRARHLDQERHENPTKTLPPLYGLPISLKDSFQVMGHDTSTGLACFVNQPAEENSAAVAMLLDLGAILYCKTNLPQSIMTGDSDNNVFGRTLNPHNTSLTAGGSTGGESALLALRGSVLGVGTDIGGSNRVPAVCNGIYGFRPSVGLVPHGGVRDLSVPGTDGVRSTVGPMATSLRDCALFLKSIMQAETWRYDSTVVSVPWRDLTAKKNLRIGLVEDDGVYTPSPPVRRGLQKAADLLRKSGSIEIVPLALPNVKEHYQDLVQYFALLGSENYYELFARTGEPPVPSLSGLGLLSVQGTTLRGFFDLNVRRAEAAETYLKLFRDNRIDAILMPPAPHTAVPLDTWNRATYTGLWNYLDYPAIVFPVDKVQASDLADDPSNAKYGPEDSRLYNLCNLSTSLFGQSIDSSHLDTGPELYKNAPICIQLVGYRHMDEVLVNTATVLDSIINGQKP</sequence>
<dbReference type="OrthoDB" id="6428749at2759"/>
<evidence type="ECO:0000259" key="5">
    <source>
        <dbReference type="Pfam" id="PF01425"/>
    </source>
</evidence>
<feature type="binding site" evidence="4">
    <location>
        <position position="185"/>
    </location>
    <ligand>
        <name>substrate</name>
    </ligand>
</feature>
<dbReference type="EMBL" id="FJOG01000114">
    <property type="protein sequence ID" value="CZR70247.1"/>
    <property type="molecule type" value="Genomic_DNA"/>
</dbReference>
<dbReference type="Pfam" id="PF01425">
    <property type="entry name" value="Amidase"/>
    <property type="match status" value="1"/>
</dbReference>
<feature type="domain" description="Amidase" evidence="5">
    <location>
        <begin position="80"/>
        <end position="544"/>
    </location>
</feature>
<feature type="binding site" evidence="4">
    <location>
        <begin position="232"/>
        <end position="235"/>
    </location>
    <ligand>
        <name>substrate</name>
    </ligand>
</feature>
<dbReference type="STRING" id="576137.A0A1L7XZ00"/>
<gene>
    <name evidence="6" type="ORF">PAC_20148</name>
</gene>
<evidence type="ECO:0000256" key="1">
    <source>
        <dbReference type="ARBA" id="ARBA00009199"/>
    </source>
</evidence>
<dbReference type="Gene3D" id="3.90.1300.10">
    <property type="entry name" value="Amidase signature (AS) domain"/>
    <property type="match status" value="1"/>
</dbReference>
<dbReference type="PANTHER" id="PTHR46072:SF3">
    <property type="entry name" value="AMIDASE"/>
    <property type="match status" value="1"/>
</dbReference>
<comment type="similarity">
    <text evidence="1">Belongs to the amidase family.</text>
</comment>